<feature type="transmembrane region" description="Helical" evidence="1">
    <location>
        <begin position="29"/>
        <end position="49"/>
    </location>
</feature>
<evidence type="ECO:0000313" key="2">
    <source>
        <dbReference type="EMBL" id="EAD1186121.1"/>
    </source>
</evidence>
<protein>
    <submittedName>
        <fullName evidence="2">Uncharacterized protein</fullName>
    </submittedName>
</protein>
<keyword evidence="1" id="KW-0472">Membrane</keyword>
<accession>A0A823DE94</accession>
<evidence type="ECO:0000256" key="1">
    <source>
        <dbReference type="SAM" id="Phobius"/>
    </source>
</evidence>
<name>A0A823DE94_LISMN</name>
<sequence length="82" mass="8951">MTLTIAVVVFVISFVLLILGIGFDWSALLVSIALIVACASFIWIAIFLPNGSKENKSNKHDSTTIIMPMKSGNTTIYIPMTF</sequence>
<comment type="caution">
    <text evidence="2">The sequence shown here is derived from an EMBL/GenBank/DDBJ whole genome shotgun (WGS) entry which is preliminary data.</text>
</comment>
<reference evidence="2 3" key="1">
    <citation type="submission" date="2018-06" db="EMBL/GenBank/DDBJ databases">
        <authorList>
            <consortium name="GenomeTrakr: Next Generation Sequencing Network for Food Pathogen Tracability"/>
        </authorList>
    </citation>
    <scope>NUCLEOTIDE SEQUENCE [LARGE SCALE GENOMIC DNA]</scope>
    <source>
        <strain evidence="2 3">FDA00008584</strain>
    </source>
</reference>
<dbReference type="EMBL" id="AAALRN010000007">
    <property type="protein sequence ID" value="EAD1186121.1"/>
    <property type="molecule type" value="Genomic_DNA"/>
</dbReference>
<dbReference type="Proteomes" id="UP000403352">
    <property type="component" value="Unassembled WGS sequence"/>
</dbReference>
<evidence type="ECO:0000313" key="3">
    <source>
        <dbReference type="Proteomes" id="UP000403352"/>
    </source>
</evidence>
<proteinExistence type="predicted"/>
<keyword evidence="1" id="KW-0812">Transmembrane</keyword>
<keyword evidence="1" id="KW-1133">Transmembrane helix</keyword>
<dbReference type="AlphaFoldDB" id="A0A823DE94"/>
<feature type="transmembrane region" description="Helical" evidence="1">
    <location>
        <begin position="5"/>
        <end position="23"/>
    </location>
</feature>
<organism evidence="2 3">
    <name type="scientific">Listeria monocytogenes</name>
    <dbReference type="NCBI Taxonomy" id="1639"/>
    <lineage>
        <taxon>Bacteria</taxon>
        <taxon>Bacillati</taxon>
        <taxon>Bacillota</taxon>
        <taxon>Bacilli</taxon>
        <taxon>Bacillales</taxon>
        <taxon>Listeriaceae</taxon>
        <taxon>Listeria</taxon>
    </lineage>
</organism>
<gene>
    <name evidence="2" type="ORF">QD52_13620</name>
</gene>